<dbReference type="GO" id="GO:0016853">
    <property type="term" value="F:isomerase activity"/>
    <property type="evidence" value="ECO:0007669"/>
    <property type="project" value="UniProtKB-KW"/>
</dbReference>
<organism evidence="3 4">
    <name type="scientific">Photobacterium sanctipauli</name>
    <dbReference type="NCBI Taxonomy" id="1342794"/>
    <lineage>
        <taxon>Bacteria</taxon>
        <taxon>Pseudomonadati</taxon>
        <taxon>Pseudomonadota</taxon>
        <taxon>Gammaproteobacteria</taxon>
        <taxon>Vibrionales</taxon>
        <taxon>Vibrionaceae</taxon>
        <taxon>Photobacterium</taxon>
    </lineage>
</organism>
<comment type="caution">
    <text evidence="3">The sequence shown here is derived from an EMBL/GenBank/DDBJ whole genome shotgun (WGS) entry which is preliminary data.</text>
</comment>
<dbReference type="PROSITE" id="PS51819">
    <property type="entry name" value="VOC"/>
    <property type="match status" value="1"/>
</dbReference>
<feature type="domain" description="VOC" evidence="2">
    <location>
        <begin position="427"/>
        <end position="574"/>
    </location>
</feature>
<keyword evidence="1" id="KW-0479">Metal-binding</keyword>
<dbReference type="Pfam" id="PF01261">
    <property type="entry name" value="AP_endonuc_2"/>
    <property type="match status" value="1"/>
</dbReference>
<comment type="catalytic activity">
    <reaction evidence="1">
        <text>3-dehydroshikimate = 3,4-dihydroxybenzoate + H2O</text>
        <dbReference type="Rhea" id="RHEA:24848"/>
        <dbReference type="ChEBI" id="CHEBI:15377"/>
        <dbReference type="ChEBI" id="CHEBI:16630"/>
        <dbReference type="ChEBI" id="CHEBI:36241"/>
        <dbReference type="EC" id="4.2.1.118"/>
    </reaction>
</comment>
<dbReference type="GO" id="GO:0046565">
    <property type="term" value="F:3-dehydroshikimate dehydratase activity"/>
    <property type="evidence" value="ECO:0007669"/>
    <property type="project" value="UniProtKB-UniRule"/>
</dbReference>
<feature type="binding site" evidence="1">
    <location>
        <position position="192"/>
    </location>
    <ligand>
        <name>a divalent metal cation</name>
        <dbReference type="ChEBI" id="CHEBI:60240"/>
        <note>catalytic</note>
    </ligand>
</feature>
<feature type="binding site" evidence="1">
    <location>
        <position position="134"/>
    </location>
    <ligand>
        <name>a divalent metal cation</name>
        <dbReference type="ChEBI" id="CHEBI:60240"/>
        <note>catalytic</note>
    </ligand>
</feature>
<sequence>MKYSIATVCLSGTLAEKMEAAHKAGFHGIEIFEQDLTKFTGTPADVKRMAGDYGLEILALQPFRDMEGMPAPLRQQKYDMLEKKMALAHELGTKRMMMCSNVQPYSSPDLQQCAEDLHAVAQLAKQENIMLGYEALAWGRHIADYDDAWKLVNLVNHDNLGIVLDTFHMFARGNTLDTLINDIPLEKIALVQVADAPKLNMDVLQYSRHFRCFPGQGDLPVVEFLQALKAKGFDDYLSHEIFNDEFRASSPYEKAVDGIRSLKWLEDQAKEKKHTPPEVTDIEFIEFSVADKANNPVVKVLSSLGFETTHVHKSKDVELMKKGNVNIVLNKERNSNAHEFLNKHGESVCAIGLLSKDSTKSMAFAQRYHSDVILEANADTELSIPAAVGAGDTLVYFLDEKSPLKFYEADFEPLSDKHSAEDDNLVRIDHVGQTVSNTEMLSTIFFYKSMFGFETEKSYDLPDTNGLITSRTVTSPNNKVKIALNTTNASQTSSQHFLKQSNGASVNQIAFECRDIFVEAEKVDRDYLLDIPANYYRDLEARFGLEPELLAKLASNNIMYDQDEKGAFFHFYTQEFNGIFFEVVQRVGEYSRYGEENAFIRLSAQSMARNTD</sequence>
<dbReference type="InterPro" id="IPR037523">
    <property type="entry name" value="VOC_core"/>
</dbReference>
<dbReference type="Gene3D" id="3.20.20.150">
    <property type="entry name" value="Divalent-metal-dependent TIM barrel enzymes"/>
    <property type="match status" value="1"/>
</dbReference>
<evidence type="ECO:0000313" key="3">
    <source>
        <dbReference type="EMBL" id="PSW22217.1"/>
    </source>
</evidence>
<dbReference type="InterPro" id="IPR043700">
    <property type="entry name" value="DSD"/>
</dbReference>
<gene>
    <name evidence="3" type="ORF">C9I98_02835</name>
</gene>
<dbReference type="GO" id="GO:0046872">
    <property type="term" value="F:metal ion binding"/>
    <property type="evidence" value="ECO:0007669"/>
    <property type="project" value="UniProtKB-UniRule"/>
</dbReference>
<dbReference type="AlphaFoldDB" id="A0A2T3P136"/>
<dbReference type="HAMAP" id="MF_02238">
    <property type="entry name" value="DSD"/>
    <property type="match status" value="1"/>
</dbReference>
<dbReference type="Gene3D" id="3.10.180.10">
    <property type="entry name" value="2,3-Dihydroxybiphenyl 1,2-Dioxygenase, domain 1"/>
    <property type="match status" value="2"/>
</dbReference>
<dbReference type="GO" id="GO:0046279">
    <property type="term" value="P:3,4-dihydroxybenzoate biosynthetic process"/>
    <property type="evidence" value="ECO:0007669"/>
    <property type="project" value="UniProtKB-UniRule"/>
</dbReference>
<dbReference type="PANTHER" id="PTHR12110:SF21">
    <property type="entry name" value="XYLOSE ISOMERASE-LIKE TIM BARREL DOMAIN-CONTAINING PROTEIN"/>
    <property type="match status" value="1"/>
</dbReference>
<keyword evidence="4" id="KW-1185">Reference proteome</keyword>
<keyword evidence="1" id="KW-0456">Lyase</keyword>
<dbReference type="Proteomes" id="UP000241771">
    <property type="component" value="Unassembled WGS sequence"/>
</dbReference>
<dbReference type="SUPFAM" id="SSF54593">
    <property type="entry name" value="Glyoxalase/Bleomycin resistance protein/Dihydroxybiphenyl dioxygenase"/>
    <property type="match status" value="1"/>
</dbReference>
<keyword evidence="3" id="KW-0413">Isomerase</keyword>
<comment type="cofactor">
    <cofactor evidence="1">
        <name>a divalent metal cation</name>
        <dbReference type="ChEBI" id="CHEBI:60240"/>
    </cofactor>
</comment>
<feature type="binding site" evidence="1">
    <location>
        <position position="165"/>
    </location>
    <ligand>
        <name>a divalent metal cation</name>
        <dbReference type="ChEBI" id="CHEBI:60240"/>
        <note>catalytic</note>
    </ligand>
</feature>
<comment type="function">
    <text evidence="1">Catalyzes the conversion of 3-dehydroshikimate to protocatechuate (3,4-dihydroxybenzoate), a common intermediate of quinate and shikimate degradation pathways.</text>
</comment>
<dbReference type="InterPro" id="IPR036237">
    <property type="entry name" value="Xyl_isomerase-like_sf"/>
</dbReference>
<dbReference type="UniPathway" id="UPA00088"/>
<evidence type="ECO:0000259" key="2">
    <source>
        <dbReference type="PROSITE" id="PS51819"/>
    </source>
</evidence>
<reference evidence="3 4" key="1">
    <citation type="submission" date="2018-01" db="EMBL/GenBank/DDBJ databases">
        <title>Whole genome sequencing of Histamine producing bacteria.</title>
        <authorList>
            <person name="Butler K."/>
        </authorList>
    </citation>
    <scope>NUCLEOTIDE SEQUENCE [LARGE SCALE GENOMIC DNA]</scope>
    <source>
        <strain evidence="3 4">DSM 100436</strain>
    </source>
</reference>
<dbReference type="PANTHER" id="PTHR12110">
    <property type="entry name" value="HYDROXYPYRUVATE ISOMERASE"/>
    <property type="match status" value="1"/>
</dbReference>
<comment type="caution">
    <text evidence="1">Lacks conserved residue(s) required for the propagation of feature annotation.</text>
</comment>
<dbReference type="Pfam" id="PF14696">
    <property type="entry name" value="Glyoxalase_5"/>
    <property type="match status" value="1"/>
</dbReference>
<dbReference type="RefSeq" id="WP_107271547.1">
    <property type="nucleotide sequence ID" value="NZ_PYMA01000001.1"/>
</dbReference>
<dbReference type="EC" id="4.2.1.118" evidence="1"/>
<feature type="binding site" evidence="1">
    <location>
        <position position="240"/>
    </location>
    <ligand>
        <name>a divalent metal cation</name>
        <dbReference type="ChEBI" id="CHEBI:60240"/>
        <note>catalytic</note>
    </ligand>
</feature>
<dbReference type="InterPro" id="IPR050312">
    <property type="entry name" value="IolE/XylAMocC-like"/>
</dbReference>
<comment type="similarity">
    <text evidence="1">Belongs to the bacterial two-domain DSD family.</text>
</comment>
<accession>A0A2T3P136</accession>
<dbReference type="SUPFAM" id="SSF51658">
    <property type="entry name" value="Xylose isomerase-like"/>
    <property type="match status" value="1"/>
</dbReference>
<dbReference type="InterPro" id="IPR029068">
    <property type="entry name" value="Glyas_Bleomycin-R_OHBP_Dase"/>
</dbReference>
<dbReference type="InterPro" id="IPR013022">
    <property type="entry name" value="Xyl_isomerase-like_TIM-brl"/>
</dbReference>
<evidence type="ECO:0000256" key="1">
    <source>
        <dbReference type="HAMAP-Rule" id="MF_02238"/>
    </source>
</evidence>
<name>A0A2T3P136_9GAMM</name>
<evidence type="ECO:0000313" key="4">
    <source>
        <dbReference type="Proteomes" id="UP000241771"/>
    </source>
</evidence>
<protein>
    <recommendedName>
        <fullName evidence="1">3-dehydroshikimate dehydratase</fullName>
        <shortName evidence="1">DSD</shortName>
        <ecNumber evidence="1">4.2.1.118</ecNumber>
    </recommendedName>
</protein>
<comment type="pathway">
    <text evidence="1">Aromatic compound metabolism; 3,4-dihydroxybenzoate biosynthesis.</text>
</comment>
<proteinExistence type="inferred from homology"/>
<dbReference type="EMBL" id="PYMA01000001">
    <property type="protein sequence ID" value="PSW22217.1"/>
    <property type="molecule type" value="Genomic_DNA"/>
</dbReference>